<gene>
    <name evidence="2" type="ORF">MOP44_12715</name>
</gene>
<feature type="transmembrane region" description="Helical" evidence="1">
    <location>
        <begin position="309"/>
        <end position="329"/>
    </location>
</feature>
<feature type="transmembrane region" description="Helical" evidence="1">
    <location>
        <begin position="93"/>
        <end position="115"/>
    </location>
</feature>
<protein>
    <submittedName>
        <fullName evidence="2">Uncharacterized protein</fullName>
    </submittedName>
</protein>
<keyword evidence="1" id="KW-0472">Membrane</keyword>
<feature type="transmembrane region" description="Helical" evidence="1">
    <location>
        <begin position="66"/>
        <end position="87"/>
    </location>
</feature>
<proteinExistence type="predicted"/>
<keyword evidence="1" id="KW-0812">Transmembrane</keyword>
<feature type="transmembrane region" description="Helical" evidence="1">
    <location>
        <begin position="271"/>
        <end position="294"/>
    </location>
</feature>
<keyword evidence="1" id="KW-1133">Transmembrane helix</keyword>
<feature type="transmembrane region" description="Helical" evidence="1">
    <location>
        <begin position="443"/>
        <end position="463"/>
    </location>
</feature>
<sequence>MTRIEPPPLATWILEHCIPGQRDGALAGDLLEEFRYGRSNGWYWRQALAALLVGWVRYLGSRSSLIVFAVLWSMLAPAWAVLVNRVLDPNLPWPASVAGWLALNLIFVWTGMLLFAALHRQFSHPFAAKKLKTAFALAAGIFLPTYVATFVLSNLLAWPGLAAHLRSSPLAELGDFRVWADILRLPYFVTLLWSMWSVAPIMDAAPVAIVEWGSGRSAATDEFPAEEATYDSRSVTRMFLFMVGTGLVNAMIAGVLLCRLPDAHSPSIQSVLVRAILYAAIGALAGIMGAYLYWHNPASSFRAHPPLPFPLFALVCAAGWIWIPAILLFYQQVSALSAVVAMLAAFLVAGEIRRIALMVLPPTPDFGFPATERALFAETLYRPPAEPYGYLLALCLYVAGWAIAGRANLTATTLLTVVACVFKLRTTVLPERRFRLNHEYQRAAVRLACLAIPAILITFWALLSGVAHRNHMLAATGVGLVSGKSSGAGTQPKNQAKSSTHVGSGYESVILWPYPPKKEIVAPVEPHELLAPGTTQPLVIRFTGEYWYLQPPDLSPGPHAHRASGSPLDVHIASSNSFPLMMQAHQYLRSPLRIARCRQIRVEVETRETDPKAIVLGLSLKNSSAAGNSAVSLGEQPITAVATANGAPASQTLTFAVPASAKLRSFDEITLMMLTEAWDQRVGPRVAIREFQLVPR</sequence>
<dbReference type="Proteomes" id="UP001059380">
    <property type="component" value="Chromosome"/>
</dbReference>
<keyword evidence="3" id="KW-1185">Reference proteome</keyword>
<accession>A0A9J7BV74</accession>
<dbReference type="RefSeq" id="WP_260796416.1">
    <property type="nucleotide sequence ID" value="NZ_CP093313.1"/>
</dbReference>
<evidence type="ECO:0000313" key="2">
    <source>
        <dbReference type="EMBL" id="UWZ86779.1"/>
    </source>
</evidence>
<feature type="transmembrane region" description="Helical" evidence="1">
    <location>
        <begin position="390"/>
        <end position="422"/>
    </location>
</feature>
<evidence type="ECO:0000256" key="1">
    <source>
        <dbReference type="SAM" id="Phobius"/>
    </source>
</evidence>
<reference evidence="2" key="1">
    <citation type="submission" date="2021-04" db="EMBL/GenBank/DDBJ databases">
        <title>Phylogenetic analysis of Acidobacteriaceae.</title>
        <authorList>
            <person name="Qiu L."/>
            <person name="Zhang Q."/>
        </authorList>
    </citation>
    <scope>NUCLEOTIDE SEQUENCE</scope>
    <source>
        <strain evidence="2">DSM 25168</strain>
    </source>
</reference>
<organism evidence="2 3">
    <name type="scientific">Occallatibacter riparius</name>
    <dbReference type="NCBI Taxonomy" id="1002689"/>
    <lineage>
        <taxon>Bacteria</taxon>
        <taxon>Pseudomonadati</taxon>
        <taxon>Acidobacteriota</taxon>
        <taxon>Terriglobia</taxon>
        <taxon>Terriglobales</taxon>
        <taxon>Acidobacteriaceae</taxon>
        <taxon>Occallatibacter</taxon>
    </lineage>
</organism>
<name>A0A9J7BV74_9BACT</name>
<dbReference type="AlphaFoldDB" id="A0A9J7BV74"/>
<feature type="transmembrane region" description="Helical" evidence="1">
    <location>
        <begin position="135"/>
        <end position="158"/>
    </location>
</feature>
<dbReference type="KEGG" id="orp:MOP44_12715"/>
<feature type="transmembrane region" description="Helical" evidence="1">
    <location>
        <begin position="238"/>
        <end position="259"/>
    </location>
</feature>
<dbReference type="EMBL" id="CP093313">
    <property type="protein sequence ID" value="UWZ86779.1"/>
    <property type="molecule type" value="Genomic_DNA"/>
</dbReference>
<feature type="transmembrane region" description="Helical" evidence="1">
    <location>
        <begin position="336"/>
        <end position="356"/>
    </location>
</feature>
<feature type="transmembrane region" description="Helical" evidence="1">
    <location>
        <begin position="42"/>
        <end position="59"/>
    </location>
</feature>
<evidence type="ECO:0000313" key="3">
    <source>
        <dbReference type="Proteomes" id="UP001059380"/>
    </source>
</evidence>